<feature type="chain" id="PRO_5023823551" evidence="7">
    <location>
        <begin position="30"/>
        <end position="670"/>
    </location>
</feature>
<sequence length="670" mass="72982">MAFFSSACASQGSLGILACVFFVAKVTQGAHIADQWNFRALARQSDPSPVDVISVNASTGAETRTFIFNEWLTLEPGSKRTVQIDFAPGASAQRALVVEVAYDDSLPLDKRPDPLVSVRDDIEPLVVAGDLEQPDIDIVLKQAKVSVFADAWDDVAYYTKRNFQHAVLPLNVSSSDANQSVFVQLQNIAIPRRNTFLGRLTMLVVPYERSPESSDVGQSCPSYSNVSFPLDVNPPELANAETPMCNPYLFGESEPFCSALTGQCECPDRDPPESGASFKGFACERRVYPLRHPNGPLYIERQLLPGIPTVAEFTVSRPGKVAVLFDYYKTNNAFVYMVVKAPFTDGGPSFHSFSTGNGTELPTLWDAAFIAPDDSKRIILDDVPAGQKLYVAFYNVRRDTSAKADSGQIGFATFECGEEGEEDCPDTLQQPLPKFMLIVGISAAVVIFIMVILLVFMVFRRQAATESMVEARRAAAESEAARKTTAKVSEDRIDALFPSDTYAGRSTTAQGSGLDARQSDNEEGEEGPDVRVVQCSVCLCGFEEGDQIRTLPCMHFYHRACIDGWISARVTCPECRAIVRSPSGSRLYKPGEYHERSEADAAESSNSPGSSSRTGSRAEADRAGPHVADEPAQQRTTPLFSGLFQSAPTLTSSTPLRTNLPPAMRGDIMP</sequence>
<evidence type="ECO:0000259" key="8">
    <source>
        <dbReference type="PROSITE" id="PS50089"/>
    </source>
</evidence>
<evidence type="ECO:0000256" key="5">
    <source>
        <dbReference type="SAM" id="MobiDB-lite"/>
    </source>
</evidence>
<dbReference type="InterPro" id="IPR053238">
    <property type="entry name" value="RING-H2_zinc_finger"/>
</dbReference>
<evidence type="ECO:0000256" key="3">
    <source>
        <dbReference type="ARBA" id="ARBA00022833"/>
    </source>
</evidence>
<feature type="signal peptide" evidence="7">
    <location>
        <begin position="1"/>
        <end position="29"/>
    </location>
</feature>
<dbReference type="GO" id="GO:0008270">
    <property type="term" value="F:zinc ion binding"/>
    <property type="evidence" value="ECO:0007669"/>
    <property type="project" value="UniProtKB-KW"/>
</dbReference>
<dbReference type="Pfam" id="PF13639">
    <property type="entry name" value="zf-RING_2"/>
    <property type="match status" value="1"/>
</dbReference>
<evidence type="ECO:0000256" key="7">
    <source>
        <dbReference type="SAM" id="SignalP"/>
    </source>
</evidence>
<dbReference type="SMART" id="SM00184">
    <property type="entry name" value="RING"/>
    <property type="match status" value="1"/>
</dbReference>
<evidence type="ECO:0000313" key="9">
    <source>
        <dbReference type="EMBL" id="KAA8494124.1"/>
    </source>
</evidence>
<proteinExistence type="predicted"/>
<evidence type="ECO:0000256" key="2">
    <source>
        <dbReference type="ARBA" id="ARBA00022771"/>
    </source>
</evidence>
<dbReference type="PANTHER" id="PTHR14155">
    <property type="entry name" value="RING FINGER DOMAIN-CONTAINING"/>
    <property type="match status" value="1"/>
</dbReference>
<keyword evidence="10" id="KW-1185">Reference proteome</keyword>
<keyword evidence="1" id="KW-0479">Metal-binding</keyword>
<evidence type="ECO:0000256" key="4">
    <source>
        <dbReference type="PROSITE-ProRule" id="PRU00175"/>
    </source>
</evidence>
<feature type="compositionally biased region" description="Basic and acidic residues" evidence="5">
    <location>
        <begin position="616"/>
        <end position="629"/>
    </location>
</feature>
<name>A0A5J4YTU7_PORPP</name>
<keyword evidence="7" id="KW-0732">Signal</keyword>
<keyword evidence="6" id="KW-0472">Membrane</keyword>
<dbReference type="Gene3D" id="3.30.40.10">
    <property type="entry name" value="Zinc/RING finger domain, C3HC4 (zinc finger)"/>
    <property type="match status" value="1"/>
</dbReference>
<feature type="domain" description="RING-type" evidence="8">
    <location>
        <begin position="535"/>
        <end position="576"/>
    </location>
</feature>
<comment type="caution">
    <text evidence="9">The sequence shown here is derived from an EMBL/GenBank/DDBJ whole genome shotgun (WGS) entry which is preliminary data.</text>
</comment>
<evidence type="ECO:0000256" key="1">
    <source>
        <dbReference type="ARBA" id="ARBA00022723"/>
    </source>
</evidence>
<dbReference type="EMBL" id="VRMN01000005">
    <property type="protein sequence ID" value="KAA8494124.1"/>
    <property type="molecule type" value="Genomic_DNA"/>
</dbReference>
<dbReference type="InterPro" id="IPR001841">
    <property type="entry name" value="Znf_RING"/>
</dbReference>
<organism evidence="9 10">
    <name type="scientific">Porphyridium purpureum</name>
    <name type="common">Red alga</name>
    <name type="synonym">Porphyridium cruentum</name>
    <dbReference type="NCBI Taxonomy" id="35688"/>
    <lineage>
        <taxon>Eukaryota</taxon>
        <taxon>Rhodophyta</taxon>
        <taxon>Bangiophyceae</taxon>
        <taxon>Porphyridiales</taxon>
        <taxon>Porphyridiaceae</taxon>
        <taxon>Porphyridium</taxon>
    </lineage>
</organism>
<dbReference type="Proteomes" id="UP000324585">
    <property type="component" value="Unassembled WGS sequence"/>
</dbReference>
<dbReference type="PANTHER" id="PTHR14155:SF86">
    <property type="entry name" value="OS06G0534500 PROTEIN"/>
    <property type="match status" value="1"/>
</dbReference>
<feature type="compositionally biased region" description="Polar residues" evidence="5">
    <location>
        <begin position="633"/>
        <end position="657"/>
    </location>
</feature>
<evidence type="ECO:0000256" key="6">
    <source>
        <dbReference type="SAM" id="Phobius"/>
    </source>
</evidence>
<gene>
    <name evidence="9" type="ORF">FVE85_4099</name>
</gene>
<keyword evidence="2 4" id="KW-0863">Zinc-finger</keyword>
<feature type="compositionally biased region" description="Basic and acidic residues" evidence="5">
    <location>
        <begin position="589"/>
        <end position="599"/>
    </location>
</feature>
<protein>
    <submittedName>
        <fullName evidence="9">E3 ubiquitin-protein ligase ATL9</fullName>
    </submittedName>
</protein>
<feature type="region of interest" description="Disordered" evidence="5">
    <location>
        <begin position="586"/>
        <end position="670"/>
    </location>
</feature>
<dbReference type="InterPro" id="IPR013083">
    <property type="entry name" value="Znf_RING/FYVE/PHD"/>
</dbReference>
<evidence type="ECO:0000313" key="10">
    <source>
        <dbReference type="Proteomes" id="UP000324585"/>
    </source>
</evidence>
<feature type="transmembrane region" description="Helical" evidence="6">
    <location>
        <begin position="435"/>
        <end position="459"/>
    </location>
</feature>
<dbReference type="OrthoDB" id="6080at2759"/>
<keyword evidence="3" id="KW-0862">Zinc</keyword>
<dbReference type="PROSITE" id="PS50089">
    <property type="entry name" value="ZF_RING_2"/>
    <property type="match status" value="1"/>
</dbReference>
<feature type="compositionally biased region" description="Low complexity" evidence="5">
    <location>
        <begin position="604"/>
        <end position="615"/>
    </location>
</feature>
<feature type="region of interest" description="Disordered" evidence="5">
    <location>
        <begin position="501"/>
        <end position="528"/>
    </location>
</feature>
<keyword evidence="6" id="KW-1133">Transmembrane helix</keyword>
<dbReference type="SUPFAM" id="SSF57850">
    <property type="entry name" value="RING/U-box"/>
    <property type="match status" value="1"/>
</dbReference>
<keyword evidence="6" id="KW-0812">Transmembrane</keyword>
<reference evidence="10" key="1">
    <citation type="journal article" date="2019" name="Nat. Commun.">
        <title>Expansion of phycobilisome linker gene families in mesophilic red algae.</title>
        <authorList>
            <person name="Lee J."/>
            <person name="Kim D."/>
            <person name="Bhattacharya D."/>
            <person name="Yoon H.S."/>
        </authorList>
    </citation>
    <scope>NUCLEOTIDE SEQUENCE [LARGE SCALE GENOMIC DNA]</scope>
    <source>
        <strain evidence="10">CCMP 1328</strain>
    </source>
</reference>
<accession>A0A5J4YTU7</accession>
<dbReference type="AlphaFoldDB" id="A0A5J4YTU7"/>